<dbReference type="SUPFAM" id="SSF51161">
    <property type="entry name" value="Trimeric LpxA-like enzymes"/>
    <property type="match status" value="1"/>
</dbReference>
<dbReference type="HAMAP" id="MF_00523">
    <property type="entry name" value="LpxD"/>
    <property type="match status" value="1"/>
</dbReference>
<feature type="active site" description="Proton acceptor" evidence="7">
    <location>
        <position position="257"/>
    </location>
</feature>
<evidence type="ECO:0000256" key="1">
    <source>
        <dbReference type="ARBA" id="ARBA00022516"/>
    </source>
</evidence>
<evidence type="ECO:0000313" key="10">
    <source>
        <dbReference type="Proteomes" id="UP001165652"/>
    </source>
</evidence>
<reference evidence="9" key="1">
    <citation type="journal article" date="2023" name="Microbiol Resour">
        <title>Genome Sequences of Rhodoplanes serenus and Two Thermotolerant Strains, Rhodoplanes tepidamans and 'Rhodoplanes cryptolactis,' Further Refine the Genus.</title>
        <authorList>
            <person name="Rayyan A.A."/>
            <person name="Kyndt J.A."/>
        </authorList>
    </citation>
    <scope>NUCLEOTIDE SEQUENCE</scope>
    <source>
        <strain evidence="9">DSM 9987</strain>
    </source>
</reference>
<keyword evidence="4 7" id="KW-0677">Repeat</keyword>
<dbReference type="GO" id="GO:0103118">
    <property type="term" value="F:UDP-3-O-[(3R)-3-hydroxyacyl]-glucosamine N-acyltransferase activity"/>
    <property type="evidence" value="ECO:0007669"/>
    <property type="project" value="UniProtKB-EC"/>
</dbReference>
<dbReference type="Pfam" id="PF04613">
    <property type="entry name" value="LpxD"/>
    <property type="match status" value="1"/>
</dbReference>
<dbReference type="NCBIfam" id="NF002060">
    <property type="entry name" value="PRK00892.1"/>
    <property type="match status" value="1"/>
</dbReference>
<comment type="function">
    <text evidence="7">Catalyzes the N-acylation of UDP-3-O-acylglucosamine using 3-hydroxyacyl-ACP as the acyl donor. Is involved in the biosynthesis of lipid A, a phosphorylated glycolipid that anchors the lipopolysaccharide to the outer membrane of the cell.</text>
</comment>
<dbReference type="InterPro" id="IPR020573">
    <property type="entry name" value="UDP_GlcNAc_AcTrfase_non-rep"/>
</dbReference>
<feature type="domain" description="UDP-3-O-[3-hydroxymyristoyl] glucosamine N-acyltransferase non-repeat region" evidence="8">
    <location>
        <begin position="33"/>
        <end position="101"/>
    </location>
</feature>
<evidence type="ECO:0000256" key="7">
    <source>
        <dbReference type="HAMAP-Rule" id="MF_00523"/>
    </source>
</evidence>
<gene>
    <name evidence="7 9" type="primary">lpxD</name>
    <name evidence="9" type="ORF">PQJ73_12030</name>
</gene>
<keyword evidence="1 7" id="KW-0444">Lipid biosynthesis</keyword>
<evidence type="ECO:0000256" key="2">
    <source>
        <dbReference type="ARBA" id="ARBA00022556"/>
    </source>
</evidence>
<keyword evidence="3 7" id="KW-0808">Transferase</keyword>
<dbReference type="NCBIfam" id="TIGR01853">
    <property type="entry name" value="lipid_A_lpxD"/>
    <property type="match status" value="1"/>
</dbReference>
<dbReference type="Pfam" id="PF00132">
    <property type="entry name" value="Hexapep"/>
    <property type="match status" value="2"/>
</dbReference>
<evidence type="ECO:0000256" key="6">
    <source>
        <dbReference type="ARBA" id="ARBA00023315"/>
    </source>
</evidence>
<dbReference type="RefSeq" id="WP_272777258.1">
    <property type="nucleotide sequence ID" value="NZ_JAQQLI010000016.1"/>
</dbReference>
<comment type="catalytic activity">
    <reaction evidence="7">
        <text>a UDP-3-O-[(3R)-3-hydroxyacyl]-alpha-D-glucosamine + a (3R)-hydroxyacyl-[ACP] = a UDP-2-N,3-O-bis[(3R)-3-hydroxyacyl]-alpha-D-glucosamine + holo-[ACP] + H(+)</text>
        <dbReference type="Rhea" id="RHEA:53836"/>
        <dbReference type="Rhea" id="RHEA-COMP:9685"/>
        <dbReference type="Rhea" id="RHEA-COMP:9945"/>
        <dbReference type="ChEBI" id="CHEBI:15378"/>
        <dbReference type="ChEBI" id="CHEBI:64479"/>
        <dbReference type="ChEBI" id="CHEBI:78827"/>
        <dbReference type="ChEBI" id="CHEBI:137740"/>
        <dbReference type="ChEBI" id="CHEBI:137748"/>
        <dbReference type="EC" id="2.3.1.191"/>
    </reaction>
</comment>
<dbReference type="EMBL" id="JAQQLI010000016">
    <property type="protein sequence ID" value="MDC7786410.1"/>
    <property type="molecule type" value="Genomic_DNA"/>
</dbReference>
<dbReference type="Proteomes" id="UP001165652">
    <property type="component" value="Unassembled WGS sequence"/>
</dbReference>
<keyword evidence="10" id="KW-1185">Reference proteome</keyword>
<dbReference type="EC" id="2.3.1.191" evidence="7"/>
<keyword evidence="5 7" id="KW-0443">Lipid metabolism</keyword>
<sequence>MSEPFFFEPATTLTVAEIARLTGAEPGPGAPLDRVIRDVATLDQAGPSDLAFLENPRYADALPRSRAGACLIAPRFAASAPAGLPVLTVRDPHRAFVAVARALYPSALRPVSLFGSQGVSPGASVHPAARLESGVVVDPGAVVGPGAEIGTGTVIGPTAVVGPGVRIGRDCAIGAGCTLTHALVGDRVIIHPGCRIGQDGFGYVMGAGGHQKVPQLRRVIIQNDVEIGAGTTIDRGGTRDTVIGEGTKIDNLVQIGHNVLIGRHCVIVAQTGISGSAVLEDYVVLGARAGVNNHVVIGEGAQVAAVSGVNSDIPRGERWGGVPAKPARAWMRELRAINRLAQSRGGGDKTDPSDDDRH</sequence>
<reference evidence="9" key="2">
    <citation type="submission" date="2023-02" db="EMBL/GenBank/DDBJ databases">
        <authorList>
            <person name="Rayyan A."/>
            <person name="Meyer T."/>
            <person name="Kyndt J.A."/>
        </authorList>
    </citation>
    <scope>NUCLEOTIDE SEQUENCE</scope>
    <source>
        <strain evidence="9">DSM 9987</strain>
    </source>
</reference>
<dbReference type="InterPro" id="IPR007691">
    <property type="entry name" value="LpxD"/>
</dbReference>
<dbReference type="PANTHER" id="PTHR43378">
    <property type="entry name" value="UDP-3-O-ACYLGLUCOSAMINE N-ACYLTRANSFERASE"/>
    <property type="match status" value="1"/>
</dbReference>
<keyword evidence="6 7" id="KW-0012">Acyltransferase</keyword>
<protein>
    <recommendedName>
        <fullName evidence="7">UDP-3-O-acylglucosamine N-acyltransferase</fullName>
        <ecNumber evidence="7">2.3.1.191</ecNumber>
    </recommendedName>
</protein>
<comment type="caution">
    <text evidence="9">The sequence shown here is derived from an EMBL/GenBank/DDBJ whole genome shotgun (WGS) entry which is preliminary data.</text>
</comment>
<dbReference type="Gene3D" id="2.160.10.10">
    <property type="entry name" value="Hexapeptide repeat proteins"/>
    <property type="match status" value="1"/>
</dbReference>
<dbReference type="InterPro" id="IPR001451">
    <property type="entry name" value="Hexapep"/>
</dbReference>
<evidence type="ECO:0000256" key="4">
    <source>
        <dbReference type="ARBA" id="ARBA00022737"/>
    </source>
</evidence>
<keyword evidence="2 7" id="KW-0441">Lipid A biosynthesis</keyword>
<proteinExistence type="inferred from homology"/>
<comment type="pathway">
    <text evidence="7">Bacterial outer membrane biogenesis; LPS lipid A biosynthesis.</text>
</comment>
<comment type="subunit">
    <text evidence="7">Homotrimer.</text>
</comment>
<dbReference type="Gene3D" id="3.40.1390.10">
    <property type="entry name" value="MurE/MurF, N-terminal domain"/>
    <property type="match status" value="1"/>
</dbReference>
<dbReference type="PANTHER" id="PTHR43378:SF2">
    <property type="entry name" value="UDP-3-O-ACYLGLUCOSAMINE N-ACYLTRANSFERASE 1, MITOCHONDRIAL-RELATED"/>
    <property type="match status" value="1"/>
</dbReference>
<evidence type="ECO:0000259" key="8">
    <source>
        <dbReference type="Pfam" id="PF04613"/>
    </source>
</evidence>
<organism evidence="9 10">
    <name type="scientific">Rhodoplanes tepidamans</name>
    <name type="common">Rhodoplanes cryptolactis</name>
    <dbReference type="NCBI Taxonomy" id="200616"/>
    <lineage>
        <taxon>Bacteria</taxon>
        <taxon>Pseudomonadati</taxon>
        <taxon>Pseudomonadota</taxon>
        <taxon>Alphaproteobacteria</taxon>
        <taxon>Hyphomicrobiales</taxon>
        <taxon>Nitrobacteraceae</taxon>
        <taxon>Rhodoplanes</taxon>
    </lineage>
</organism>
<dbReference type="InterPro" id="IPR018357">
    <property type="entry name" value="Hexapep_transf_CS"/>
</dbReference>
<name>A0ABT5JBI0_RHOTP</name>
<evidence type="ECO:0000256" key="3">
    <source>
        <dbReference type="ARBA" id="ARBA00022679"/>
    </source>
</evidence>
<dbReference type="CDD" id="cd03352">
    <property type="entry name" value="LbH_LpxD"/>
    <property type="match status" value="1"/>
</dbReference>
<evidence type="ECO:0000256" key="5">
    <source>
        <dbReference type="ARBA" id="ARBA00023098"/>
    </source>
</evidence>
<dbReference type="InterPro" id="IPR011004">
    <property type="entry name" value="Trimer_LpxA-like_sf"/>
</dbReference>
<accession>A0ABT5JBI0</accession>
<dbReference type="PROSITE" id="PS00101">
    <property type="entry name" value="HEXAPEP_TRANSFERASES"/>
    <property type="match status" value="2"/>
</dbReference>
<comment type="similarity">
    <text evidence="7">Belongs to the transferase hexapeptide repeat family. LpxD subfamily.</text>
</comment>
<evidence type="ECO:0000313" key="9">
    <source>
        <dbReference type="EMBL" id="MDC7786410.1"/>
    </source>
</evidence>